<reference evidence="2 3" key="1">
    <citation type="submission" date="2019-05" db="EMBL/GenBank/DDBJ databases">
        <title>Another draft genome of Portunus trituberculatus and its Hox gene families provides insights of decapod evolution.</title>
        <authorList>
            <person name="Jeong J.-H."/>
            <person name="Song I."/>
            <person name="Kim S."/>
            <person name="Choi T."/>
            <person name="Kim D."/>
            <person name="Ryu S."/>
            <person name="Kim W."/>
        </authorList>
    </citation>
    <scope>NUCLEOTIDE SEQUENCE [LARGE SCALE GENOMIC DNA]</scope>
    <source>
        <tissue evidence="2">Muscle</tissue>
    </source>
</reference>
<organism evidence="2 3">
    <name type="scientific">Portunus trituberculatus</name>
    <name type="common">Swimming crab</name>
    <name type="synonym">Neptunus trituberculatus</name>
    <dbReference type="NCBI Taxonomy" id="210409"/>
    <lineage>
        <taxon>Eukaryota</taxon>
        <taxon>Metazoa</taxon>
        <taxon>Ecdysozoa</taxon>
        <taxon>Arthropoda</taxon>
        <taxon>Crustacea</taxon>
        <taxon>Multicrustacea</taxon>
        <taxon>Malacostraca</taxon>
        <taxon>Eumalacostraca</taxon>
        <taxon>Eucarida</taxon>
        <taxon>Decapoda</taxon>
        <taxon>Pleocyemata</taxon>
        <taxon>Brachyura</taxon>
        <taxon>Eubrachyura</taxon>
        <taxon>Portunoidea</taxon>
        <taxon>Portunidae</taxon>
        <taxon>Portuninae</taxon>
        <taxon>Portunus</taxon>
    </lineage>
</organism>
<proteinExistence type="predicted"/>
<accession>A0A5B7GBJ9</accession>
<dbReference type="AlphaFoldDB" id="A0A5B7GBJ9"/>
<comment type="caution">
    <text evidence="2">The sequence shown here is derived from an EMBL/GenBank/DDBJ whole genome shotgun (WGS) entry which is preliminary data.</text>
</comment>
<evidence type="ECO:0000313" key="2">
    <source>
        <dbReference type="EMBL" id="MPC54673.1"/>
    </source>
</evidence>
<sequence length="101" mass="11035">MTSVDKKAGQRELSSGPKVERTAPLLTGQASMHESLNQKPPENIWDMLVGLLGTEQSSSYAKNARNTSIFYLDEECNVAKDDACVSSHQASHSQEQLGINK</sequence>
<dbReference type="Proteomes" id="UP000324222">
    <property type="component" value="Unassembled WGS sequence"/>
</dbReference>
<gene>
    <name evidence="2" type="ORF">E2C01_048597</name>
</gene>
<evidence type="ECO:0000313" key="3">
    <source>
        <dbReference type="Proteomes" id="UP000324222"/>
    </source>
</evidence>
<dbReference type="EMBL" id="VSRR010012538">
    <property type="protein sequence ID" value="MPC54673.1"/>
    <property type="molecule type" value="Genomic_DNA"/>
</dbReference>
<protein>
    <submittedName>
        <fullName evidence="2">Uncharacterized protein</fullName>
    </submittedName>
</protein>
<feature type="compositionally biased region" description="Basic and acidic residues" evidence="1">
    <location>
        <begin position="1"/>
        <end position="10"/>
    </location>
</feature>
<keyword evidence="3" id="KW-1185">Reference proteome</keyword>
<feature type="region of interest" description="Disordered" evidence="1">
    <location>
        <begin position="1"/>
        <end position="40"/>
    </location>
</feature>
<feature type="compositionally biased region" description="Polar residues" evidence="1">
    <location>
        <begin position="28"/>
        <end position="40"/>
    </location>
</feature>
<name>A0A5B7GBJ9_PORTR</name>
<evidence type="ECO:0000256" key="1">
    <source>
        <dbReference type="SAM" id="MobiDB-lite"/>
    </source>
</evidence>